<accession>A0A0C9Y5Z4</accession>
<protein>
    <submittedName>
        <fullName evidence="1">Uncharacterized protein</fullName>
    </submittedName>
</protein>
<organism evidence="1 2">
    <name type="scientific">Laccaria amethystina LaAM-08-1</name>
    <dbReference type="NCBI Taxonomy" id="1095629"/>
    <lineage>
        <taxon>Eukaryota</taxon>
        <taxon>Fungi</taxon>
        <taxon>Dikarya</taxon>
        <taxon>Basidiomycota</taxon>
        <taxon>Agaricomycotina</taxon>
        <taxon>Agaricomycetes</taxon>
        <taxon>Agaricomycetidae</taxon>
        <taxon>Agaricales</taxon>
        <taxon>Agaricineae</taxon>
        <taxon>Hydnangiaceae</taxon>
        <taxon>Laccaria</taxon>
    </lineage>
</organism>
<sequence>SEVDDHFMVIPEEEKPTLYSDEVFKEVPIHWLIETDQPIQVFEHPTFKHLISVASCVMKGVKI</sequence>
<name>A0A0C9Y5Z4_9AGAR</name>
<dbReference type="EMBL" id="KN838538">
    <property type="protein sequence ID" value="KIK09394.1"/>
    <property type="molecule type" value="Genomic_DNA"/>
</dbReference>
<feature type="non-terminal residue" evidence="1">
    <location>
        <position position="63"/>
    </location>
</feature>
<dbReference type="STRING" id="1095629.A0A0C9Y5Z4"/>
<dbReference type="OrthoDB" id="3256444at2759"/>
<reference evidence="1 2" key="1">
    <citation type="submission" date="2014-04" db="EMBL/GenBank/DDBJ databases">
        <authorList>
            <consortium name="DOE Joint Genome Institute"/>
            <person name="Kuo A."/>
            <person name="Kohler A."/>
            <person name="Nagy L.G."/>
            <person name="Floudas D."/>
            <person name="Copeland A."/>
            <person name="Barry K.W."/>
            <person name="Cichocki N."/>
            <person name="Veneault-Fourrey C."/>
            <person name="LaButti K."/>
            <person name="Lindquist E.A."/>
            <person name="Lipzen A."/>
            <person name="Lundell T."/>
            <person name="Morin E."/>
            <person name="Murat C."/>
            <person name="Sun H."/>
            <person name="Tunlid A."/>
            <person name="Henrissat B."/>
            <person name="Grigoriev I.V."/>
            <person name="Hibbett D.S."/>
            <person name="Martin F."/>
            <person name="Nordberg H.P."/>
            <person name="Cantor M.N."/>
            <person name="Hua S.X."/>
        </authorList>
    </citation>
    <scope>NUCLEOTIDE SEQUENCE [LARGE SCALE GENOMIC DNA]</scope>
    <source>
        <strain evidence="1 2">LaAM-08-1</strain>
    </source>
</reference>
<gene>
    <name evidence="1" type="ORF">K443DRAFT_66219</name>
</gene>
<feature type="non-terminal residue" evidence="1">
    <location>
        <position position="1"/>
    </location>
</feature>
<dbReference type="Proteomes" id="UP000054477">
    <property type="component" value="Unassembled WGS sequence"/>
</dbReference>
<evidence type="ECO:0000313" key="2">
    <source>
        <dbReference type="Proteomes" id="UP000054477"/>
    </source>
</evidence>
<proteinExistence type="predicted"/>
<dbReference type="HOGENOM" id="CLU_161754_1_0_1"/>
<reference evidence="2" key="2">
    <citation type="submission" date="2015-01" db="EMBL/GenBank/DDBJ databases">
        <title>Evolutionary Origins and Diversification of the Mycorrhizal Mutualists.</title>
        <authorList>
            <consortium name="DOE Joint Genome Institute"/>
            <consortium name="Mycorrhizal Genomics Consortium"/>
            <person name="Kohler A."/>
            <person name="Kuo A."/>
            <person name="Nagy L.G."/>
            <person name="Floudas D."/>
            <person name="Copeland A."/>
            <person name="Barry K.W."/>
            <person name="Cichocki N."/>
            <person name="Veneault-Fourrey C."/>
            <person name="LaButti K."/>
            <person name="Lindquist E.A."/>
            <person name="Lipzen A."/>
            <person name="Lundell T."/>
            <person name="Morin E."/>
            <person name="Murat C."/>
            <person name="Riley R."/>
            <person name="Ohm R."/>
            <person name="Sun H."/>
            <person name="Tunlid A."/>
            <person name="Henrissat B."/>
            <person name="Grigoriev I.V."/>
            <person name="Hibbett D.S."/>
            <person name="Martin F."/>
        </authorList>
    </citation>
    <scope>NUCLEOTIDE SEQUENCE [LARGE SCALE GENOMIC DNA]</scope>
    <source>
        <strain evidence="2">LaAM-08-1</strain>
    </source>
</reference>
<keyword evidence="2" id="KW-1185">Reference proteome</keyword>
<evidence type="ECO:0000313" key="1">
    <source>
        <dbReference type="EMBL" id="KIK09394.1"/>
    </source>
</evidence>
<dbReference type="AlphaFoldDB" id="A0A0C9Y5Z4"/>